<dbReference type="InterPro" id="IPR043129">
    <property type="entry name" value="ATPase_NBD"/>
</dbReference>
<reference evidence="17 18" key="1">
    <citation type="journal article" date="2019" name="Int. J. Syst. Evol. Microbiol.">
        <title>Undibacterium piscinae sp. nov., isolated from Korean shiner intestine.</title>
        <authorList>
            <person name="Lee S.Y."/>
            <person name="Kang W."/>
            <person name="Kim P.S."/>
            <person name="Kim H.S."/>
            <person name="Sung H."/>
            <person name="Shin N.R."/>
            <person name="Whon T.W."/>
            <person name="Yun J.H."/>
            <person name="Lee J.Y."/>
            <person name="Lee J.Y."/>
            <person name="Jung M.J."/>
            <person name="Jeong Y.S."/>
            <person name="Tak E.J."/>
            <person name="Han J.E."/>
            <person name="Hyun D.W."/>
            <person name="Kang M.S."/>
            <person name="Lee K.E."/>
            <person name="Lee B.H."/>
            <person name="Bae J.W."/>
        </authorList>
    </citation>
    <scope>NUCLEOTIDE SEQUENCE [LARGE SCALE GENOMIC DNA]</scope>
    <source>
        <strain evidence="17 18">S11R28</strain>
    </source>
</reference>
<evidence type="ECO:0000256" key="13">
    <source>
        <dbReference type="ARBA" id="ARBA00022993"/>
    </source>
</evidence>
<sequence>MLLLIDAGNTRIKWAIADLAHDAGLPPVWHRIDSVNHAELDSLGSVWAGFTVTRIVISNVAGEALQARLASMLQQAVPGVSPERFQSSQSCAGLRNGYRNPTQLGSDRFASAIAAHALYPQRALIVATCGTATTIDAVSPDGIFLGGMILPGLQLMAQALAKNTAQLPQIAASLLMNYAFADNTDQAIVSGCINAQLGAIMQAHDALHTSLDQPVDCIISGGAASYLTPHLGISCHHVDNLVLIGLYVVARSGAPVSLPSTSSSSLST</sequence>
<dbReference type="AlphaFoldDB" id="A0A6M4A7T3"/>
<dbReference type="NCBIfam" id="TIGR00671">
    <property type="entry name" value="baf"/>
    <property type="match status" value="1"/>
</dbReference>
<protein>
    <recommendedName>
        <fullName evidence="15 16">Type III pantothenate kinase</fullName>
        <ecNumber evidence="6 16">2.7.1.33</ecNumber>
    </recommendedName>
    <alternativeName>
        <fullName evidence="16">PanK-III</fullName>
    </alternativeName>
    <alternativeName>
        <fullName evidence="16">Pantothenic acid kinase</fullName>
    </alternativeName>
</protein>
<evidence type="ECO:0000256" key="6">
    <source>
        <dbReference type="ARBA" id="ARBA00012102"/>
    </source>
</evidence>
<keyword evidence="9 16" id="KW-0547">Nucleotide-binding</keyword>
<keyword evidence="12 16" id="KW-0630">Potassium</keyword>
<evidence type="ECO:0000256" key="9">
    <source>
        <dbReference type="ARBA" id="ARBA00022741"/>
    </source>
</evidence>
<dbReference type="CDD" id="cd24015">
    <property type="entry name" value="ASKHA_NBD_PanK-III"/>
    <property type="match status" value="1"/>
</dbReference>
<keyword evidence="7 16" id="KW-0963">Cytoplasm</keyword>
<dbReference type="KEGG" id="upi:EJG51_014125"/>
<gene>
    <name evidence="16" type="primary">coaX</name>
    <name evidence="17" type="ORF">EJG51_014125</name>
</gene>
<comment type="caution">
    <text evidence="16">Lacks conserved residue(s) required for the propagation of feature annotation.</text>
</comment>
<evidence type="ECO:0000256" key="10">
    <source>
        <dbReference type="ARBA" id="ARBA00022777"/>
    </source>
</evidence>
<comment type="similarity">
    <text evidence="14 16">Belongs to the type III pantothenate kinase family.</text>
</comment>
<comment type="cofactor">
    <cofactor evidence="16">
        <name>NH4(+)</name>
        <dbReference type="ChEBI" id="CHEBI:28938"/>
    </cofactor>
    <cofactor evidence="16">
        <name>K(+)</name>
        <dbReference type="ChEBI" id="CHEBI:29103"/>
    </cofactor>
    <text evidence="16">A monovalent cation. Ammonium or potassium.</text>
</comment>
<dbReference type="InterPro" id="IPR004619">
    <property type="entry name" value="Type_III_PanK"/>
</dbReference>
<dbReference type="PANTHER" id="PTHR34265">
    <property type="entry name" value="TYPE III PANTOTHENATE KINASE"/>
    <property type="match status" value="1"/>
</dbReference>
<name>A0A6M4A7T3_9BURK</name>
<dbReference type="Pfam" id="PF03309">
    <property type="entry name" value="Pan_kinase"/>
    <property type="match status" value="1"/>
</dbReference>
<evidence type="ECO:0000256" key="1">
    <source>
        <dbReference type="ARBA" id="ARBA00001206"/>
    </source>
</evidence>
<feature type="binding site" evidence="16">
    <location>
        <position position="184"/>
    </location>
    <ligand>
        <name>substrate</name>
    </ligand>
</feature>
<evidence type="ECO:0000313" key="17">
    <source>
        <dbReference type="EMBL" id="QJQ06790.1"/>
    </source>
</evidence>
<comment type="subunit">
    <text evidence="5 16">Homodimer.</text>
</comment>
<feature type="binding site" evidence="16">
    <location>
        <begin position="105"/>
        <end position="108"/>
    </location>
    <ligand>
        <name>substrate</name>
    </ligand>
</feature>
<evidence type="ECO:0000256" key="8">
    <source>
        <dbReference type="ARBA" id="ARBA00022679"/>
    </source>
</evidence>
<proteinExistence type="inferred from homology"/>
<comment type="subcellular location">
    <subcellularLocation>
        <location evidence="3 16">Cytoplasm</location>
    </subcellularLocation>
</comment>
<evidence type="ECO:0000256" key="16">
    <source>
        <dbReference type="HAMAP-Rule" id="MF_01274"/>
    </source>
</evidence>
<keyword evidence="10 16" id="KW-0418">Kinase</keyword>
<dbReference type="HAMAP" id="MF_01274">
    <property type="entry name" value="Pantothen_kinase_3"/>
    <property type="match status" value="1"/>
</dbReference>
<feature type="active site" description="Proton acceptor" evidence="16">
    <location>
        <position position="107"/>
    </location>
</feature>
<keyword evidence="8 16" id="KW-0808">Transferase</keyword>
<keyword evidence="11 16" id="KW-0067">ATP-binding</keyword>
<evidence type="ECO:0000256" key="14">
    <source>
        <dbReference type="ARBA" id="ARBA00038036"/>
    </source>
</evidence>
<accession>A0A6M4A7T3</accession>
<evidence type="ECO:0000256" key="5">
    <source>
        <dbReference type="ARBA" id="ARBA00011738"/>
    </source>
</evidence>
<dbReference type="Gene3D" id="3.30.420.40">
    <property type="match status" value="2"/>
</dbReference>
<dbReference type="GO" id="GO:0015937">
    <property type="term" value="P:coenzyme A biosynthetic process"/>
    <property type="evidence" value="ECO:0007669"/>
    <property type="project" value="UniProtKB-UniRule"/>
</dbReference>
<evidence type="ECO:0000256" key="15">
    <source>
        <dbReference type="ARBA" id="ARBA00040883"/>
    </source>
</evidence>
<comment type="pathway">
    <text evidence="4 16">Cofactor biosynthesis; coenzyme A biosynthesis; CoA from (R)-pantothenate: step 1/5.</text>
</comment>
<dbReference type="EC" id="2.7.1.33" evidence="6 16"/>
<comment type="function">
    <text evidence="16">Catalyzes the phosphorylation of pantothenate (Pan), the first step in CoA biosynthesis.</text>
</comment>
<feature type="binding site" evidence="16">
    <location>
        <position position="131"/>
    </location>
    <ligand>
        <name>ATP</name>
        <dbReference type="ChEBI" id="CHEBI:30616"/>
    </ligand>
</feature>
<dbReference type="GO" id="GO:0005524">
    <property type="term" value="F:ATP binding"/>
    <property type="evidence" value="ECO:0007669"/>
    <property type="project" value="UniProtKB-UniRule"/>
</dbReference>
<dbReference type="Proteomes" id="UP000274350">
    <property type="component" value="Chromosome"/>
</dbReference>
<keyword evidence="18" id="KW-1185">Reference proteome</keyword>
<organism evidence="17 18">
    <name type="scientific">Undibacterium piscinae</name>
    <dbReference type="NCBI Taxonomy" id="2495591"/>
    <lineage>
        <taxon>Bacteria</taxon>
        <taxon>Pseudomonadati</taxon>
        <taxon>Pseudomonadota</taxon>
        <taxon>Betaproteobacteria</taxon>
        <taxon>Burkholderiales</taxon>
        <taxon>Oxalobacteraceae</taxon>
        <taxon>Undibacterium</taxon>
    </lineage>
</organism>
<dbReference type="UniPathway" id="UPA00241">
    <property type="reaction ID" value="UER00352"/>
</dbReference>
<comment type="cofactor">
    <cofactor evidence="2">
        <name>K(+)</name>
        <dbReference type="ChEBI" id="CHEBI:29103"/>
    </cofactor>
</comment>
<evidence type="ECO:0000256" key="4">
    <source>
        <dbReference type="ARBA" id="ARBA00005225"/>
    </source>
</evidence>
<evidence type="ECO:0000313" key="18">
    <source>
        <dbReference type="Proteomes" id="UP000274350"/>
    </source>
</evidence>
<evidence type="ECO:0000256" key="2">
    <source>
        <dbReference type="ARBA" id="ARBA00001958"/>
    </source>
</evidence>
<evidence type="ECO:0000256" key="11">
    <source>
        <dbReference type="ARBA" id="ARBA00022840"/>
    </source>
</evidence>
<dbReference type="SUPFAM" id="SSF53067">
    <property type="entry name" value="Actin-like ATPase domain"/>
    <property type="match status" value="2"/>
</dbReference>
<dbReference type="GO" id="GO:0005737">
    <property type="term" value="C:cytoplasm"/>
    <property type="evidence" value="ECO:0007669"/>
    <property type="project" value="UniProtKB-SubCell"/>
</dbReference>
<comment type="catalytic activity">
    <reaction evidence="1 16">
        <text>(R)-pantothenate + ATP = (R)-4'-phosphopantothenate + ADP + H(+)</text>
        <dbReference type="Rhea" id="RHEA:16373"/>
        <dbReference type="ChEBI" id="CHEBI:10986"/>
        <dbReference type="ChEBI" id="CHEBI:15378"/>
        <dbReference type="ChEBI" id="CHEBI:29032"/>
        <dbReference type="ChEBI" id="CHEBI:30616"/>
        <dbReference type="ChEBI" id="CHEBI:456216"/>
        <dbReference type="EC" id="2.7.1.33"/>
    </reaction>
</comment>
<dbReference type="GO" id="GO:0004594">
    <property type="term" value="F:pantothenate kinase activity"/>
    <property type="evidence" value="ECO:0007669"/>
    <property type="project" value="UniProtKB-UniRule"/>
</dbReference>
<dbReference type="OrthoDB" id="9781305at2"/>
<evidence type="ECO:0000256" key="3">
    <source>
        <dbReference type="ARBA" id="ARBA00004496"/>
    </source>
</evidence>
<evidence type="ECO:0000256" key="7">
    <source>
        <dbReference type="ARBA" id="ARBA00022490"/>
    </source>
</evidence>
<keyword evidence="13 16" id="KW-0173">Coenzyme A biosynthesis</keyword>
<evidence type="ECO:0000256" key="12">
    <source>
        <dbReference type="ARBA" id="ARBA00022958"/>
    </source>
</evidence>
<feature type="binding site" evidence="16">
    <location>
        <begin position="6"/>
        <end position="13"/>
    </location>
    <ligand>
        <name>ATP</name>
        <dbReference type="ChEBI" id="CHEBI:30616"/>
    </ligand>
</feature>
<dbReference type="EMBL" id="CP051152">
    <property type="protein sequence ID" value="QJQ06790.1"/>
    <property type="molecule type" value="Genomic_DNA"/>
</dbReference>
<dbReference type="PANTHER" id="PTHR34265:SF1">
    <property type="entry name" value="TYPE III PANTOTHENATE KINASE"/>
    <property type="match status" value="1"/>
</dbReference>
<feature type="binding site" evidence="16">
    <location>
        <position position="98"/>
    </location>
    <ligand>
        <name>substrate</name>
    </ligand>
</feature>